<dbReference type="AlphaFoldDB" id="A0A510JFL0"/>
<reference evidence="3 4" key="1">
    <citation type="submission" date="2019-07" db="EMBL/GenBank/DDBJ databases">
        <title>Complete Genome Sequence of Leptotrichia hofstadii Strain JCM16775.</title>
        <authorList>
            <person name="Watanabe S."/>
            <person name="Cui L."/>
        </authorList>
    </citation>
    <scope>NUCLEOTIDE SEQUENCE [LARGE SCALE GENOMIC DNA]</scope>
    <source>
        <strain evidence="3 4">JCM16775</strain>
    </source>
</reference>
<feature type="compositionally biased region" description="Low complexity" evidence="1">
    <location>
        <begin position="44"/>
        <end position="56"/>
    </location>
</feature>
<organism evidence="3 4">
    <name type="scientific">Leptotrichia hofstadii</name>
    <dbReference type="NCBI Taxonomy" id="157688"/>
    <lineage>
        <taxon>Bacteria</taxon>
        <taxon>Fusobacteriati</taxon>
        <taxon>Fusobacteriota</taxon>
        <taxon>Fusobacteriia</taxon>
        <taxon>Fusobacteriales</taxon>
        <taxon>Leptotrichiaceae</taxon>
        <taxon>Leptotrichia</taxon>
    </lineage>
</organism>
<keyword evidence="4" id="KW-1185">Reference proteome</keyword>
<name>A0A510JFL0_9FUSO</name>
<gene>
    <name evidence="3" type="ORF">JCM16775_0628</name>
</gene>
<protein>
    <submittedName>
        <fullName evidence="3">Uncharacterized protein</fullName>
    </submittedName>
</protein>
<evidence type="ECO:0000313" key="3">
    <source>
        <dbReference type="EMBL" id="BBM37926.1"/>
    </source>
</evidence>
<feature type="compositionally biased region" description="Basic and acidic residues" evidence="1">
    <location>
        <begin position="106"/>
        <end position="125"/>
    </location>
</feature>
<dbReference type="OrthoDB" id="82452at2"/>
<sequence>MSGKKKVILFLGAVSLIAFGNYKQFTKNKVQISAEGKTSERATSSAGNGQNQNSQNKEPMAEVKSVQQPQQPAPQPQNKPATPNTQTAEEKKAETIQNSNTQKSSGDLKMDSDVKDKFKLDTAKK</sequence>
<feature type="chain" id="PRO_5022089673" evidence="2">
    <location>
        <begin position="21"/>
        <end position="125"/>
    </location>
</feature>
<feature type="signal peptide" evidence="2">
    <location>
        <begin position="1"/>
        <end position="20"/>
    </location>
</feature>
<feature type="region of interest" description="Disordered" evidence="1">
    <location>
        <begin position="31"/>
        <end position="125"/>
    </location>
</feature>
<evidence type="ECO:0000313" key="4">
    <source>
        <dbReference type="Proteomes" id="UP000321892"/>
    </source>
</evidence>
<feature type="compositionally biased region" description="Polar residues" evidence="1">
    <location>
        <begin position="95"/>
        <end position="105"/>
    </location>
</feature>
<dbReference type="RefSeq" id="WP_006804901.1">
    <property type="nucleotide sequence ID" value="NZ_AP019823.1"/>
</dbReference>
<evidence type="ECO:0000256" key="1">
    <source>
        <dbReference type="SAM" id="MobiDB-lite"/>
    </source>
</evidence>
<proteinExistence type="predicted"/>
<dbReference type="KEGG" id="lhf:JCM16775_0628"/>
<evidence type="ECO:0000256" key="2">
    <source>
        <dbReference type="SAM" id="SignalP"/>
    </source>
</evidence>
<dbReference type="EMBL" id="AP019823">
    <property type="protein sequence ID" value="BBM37926.1"/>
    <property type="molecule type" value="Genomic_DNA"/>
</dbReference>
<dbReference type="Proteomes" id="UP000321892">
    <property type="component" value="Chromosome"/>
</dbReference>
<keyword evidence="2" id="KW-0732">Signal</keyword>
<accession>A0A510JFL0</accession>